<evidence type="ECO:0000313" key="2">
    <source>
        <dbReference type="EMBL" id="MDQ7246114.1"/>
    </source>
</evidence>
<keyword evidence="2" id="KW-0378">Hydrolase</keyword>
<reference evidence="3" key="1">
    <citation type="submission" date="2023-08" db="EMBL/GenBank/DDBJ databases">
        <title>Rhodospirillaceae gen. nov., a novel taxon isolated from the Yangtze River Yuezi River estuary sludge.</title>
        <authorList>
            <person name="Ruan L."/>
        </authorList>
    </citation>
    <scope>NUCLEOTIDE SEQUENCE [LARGE SCALE GENOMIC DNA]</scope>
    <source>
        <strain evidence="3">R-7</strain>
    </source>
</reference>
<keyword evidence="2" id="KW-0645">Protease</keyword>
<accession>A0ABU0YEH9</accession>
<comment type="caution">
    <text evidence="2">The sequence shown here is derived from an EMBL/GenBank/DDBJ whole genome shotgun (WGS) entry which is preliminary data.</text>
</comment>
<dbReference type="SUPFAM" id="SSF101738">
    <property type="entry name" value="SspB-like"/>
    <property type="match status" value="1"/>
</dbReference>
<keyword evidence="3" id="KW-1185">Reference proteome</keyword>
<dbReference type="InterPro" id="IPR036760">
    <property type="entry name" value="SspB-like_sf"/>
</dbReference>
<dbReference type="InterPro" id="IPR007481">
    <property type="entry name" value="SspB"/>
</dbReference>
<dbReference type="EMBL" id="JAUYVI010000001">
    <property type="protein sequence ID" value="MDQ7246114.1"/>
    <property type="molecule type" value="Genomic_DNA"/>
</dbReference>
<protein>
    <submittedName>
        <fullName evidence="2">ClpXP protease specificity-enhancing factor SspB</fullName>
    </submittedName>
</protein>
<evidence type="ECO:0000313" key="3">
    <source>
        <dbReference type="Proteomes" id="UP001230156"/>
    </source>
</evidence>
<dbReference type="GO" id="GO:0008233">
    <property type="term" value="F:peptidase activity"/>
    <property type="evidence" value="ECO:0007669"/>
    <property type="project" value="UniProtKB-KW"/>
</dbReference>
<sequence>MAKDELGYDRIVERQLRGVAREVLLQVGSKGLPGDHHFYITFRTDYPGVSIGPTLKAQFPKEITIVLQHQFWGLEVTDEAFAVTLSFSGKHERLHVPFDALVSFTDPSVKFGLQFELKNQQVELQPADKPAPGAAKDEAPTALPKKSETKPAETNGGGDAKPATIIALDNFRKKH</sequence>
<dbReference type="Pfam" id="PF04386">
    <property type="entry name" value="SspB"/>
    <property type="match status" value="1"/>
</dbReference>
<feature type="compositionally biased region" description="Basic and acidic residues" evidence="1">
    <location>
        <begin position="135"/>
        <end position="151"/>
    </location>
</feature>
<feature type="region of interest" description="Disordered" evidence="1">
    <location>
        <begin position="126"/>
        <end position="175"/>
    </location>
</feature>
<dbReference type="GO" id="GO:0006508">
    <property type="term" value="P:proteolysis"/>
    <property type="evidence" value="ECO:0007669"/>
    <property type="project" value="UniProtKB-KW"/>
</dbReference>
<dbReference type="Proteomes" id="UP001230156">
    <property type="component" value="Unassembled WGS sequence"/>
</dbReference>
<evidence type="ECO:0000256" key="1">
    <source>
        <dbReference type="SAM" id="MobiDB-lite"/>
    </source>
</evidence>
<name>A0ABU0YEH9_9PROT</name>
<dbReference type="Gene3D" id="2.30.30.220">
    <property type="entry name" value="SspB-like"/>
    <property type="match status" value="1"/>
</dbReference>
<organism evidence="2 3">
    <name type="scientific">Dongia sedimenti</name>
    <dbReference type="NCBI Taxonomy" id="3064282"/>
    <lineage>
        <taxon>Bacteria</taxon>
        <taxon>Pseudomonadati</taxon>
        <taxon>Pseudomonadota</taxon>
        <taxon>Alphaproteobacteria</taxon>
        <taxon>Rhodospirillales</taxon>
        <taxon>Dongiaceae</taxon>
        <taxon>Dongia</taxon>
    </lineage>
</organism>
<gene>
    <name evidence="2" type="ORF">Q8A70_00480</name>
</gene>
<proteinExistence type="predicted"/>
<dbReference type="RefSeq" id="WP_379953485.1">
    <property type="nucleotide sequence ID" value="NZ_JAUYVI010000001.1"/>
</dbReference>